<dbReference type="PROSITE" id="PS51257">
    <property type="entry name" value="PROKAR_LIPOPROTEIN"/>
    <property type="match status" value="1"/>
</dbReference>
<keyword evidence="3" id="KW-1185">Reference proteome</keyword>
<evidence type="ECO:0000259" key="1">
    <source>
        <dbReference type="Pfam" id="PF07561"/>
    </source>
</evidence>
<feature type="domain" description="DUF1540" evidence="1">
    <location>
        <begin position="19"/>
        <end position="50"/>
    </location>
</feature>
<gene>
    <name evidence="2" type="ORF">SFC79_06110</name>
</gene>
<comment type="caution">
    <text evidence="2">The sequence shown here is derived from an EMBL/GenBank/DDBJ whole genome shotgun (WGS) entry which is preliminary data.</text>
</comment>
<proteinExistence type="predicted"/>
<feature type="domain" description="DUF1540" evidence="1">
    <location>
        <begin position="68"/>
        <end position="100"/>
    </location>
</feature>
<protein>
    <submittedName>
        <fullName evidence="2">DUF1540 domain-containing protein</fullName>
    </submittedName>
</protein>
<dbReference type="EMBL" id="JAXQPW010000001">
    <property type="protein sequence ID" value="MDZ5661336.1"/>
    <property type="molecule type" value="Genomic_DNA"/>
</dbReference>
<accession>A0ABU5K8X2</accession>
<dbReference type="InterPro" id="IPR011437">
    <property type="entry name" value="DUF1540"/>
</dbReference>
<name>A0ABU5K8X2_9ACTN</name>
<dbReference type="Proteomes" id="UP001291999">
    <property type="component" value="Unassembled WGS sequence"/>
</dbReference>
<dbReference type="Pfam" id="PF07561">
    <property type="entry name" value="DUF1540"/>
    <property type="match status" value="2"/>
</dbReference>
<organism evidence="2 3">
    <name type="scientific">Nocardioides renjunii</name>
    <dbReference type="NCBI Taxonomy" id="3095075"/>
    <lineage>
        <taxon>Bacteria</taxon>
        <taxon>Bacillati</taxon>
        <taxon>Actinomycetota</taxon>
        <taxon>Actinomycetes</taxon>
        <taxon>Propionibacteriales</taxon>
        <taxon>Nocardioidaceae</taxon>
        <taxon>Nocardioides</taxon>
    </lineage>
</organism>
<sequence>MEGDRRDMTTMNLPIVSSCSVDGCSYNHDHDCHAGAITVTGSAGAACGTFVHTADKGGVDAHGHVGACHRADCRHNDHLECTASGVDVGAGADPADCLTFAPA</sequence>
<evidence type="ECO:0000313" key="2">
    <source>
        <dbReference type="EMBL" id="MDZ5661336.1"/>
    </source>
</evidence>
<evidence type="ECO:0000313" key="3">
    <source>
        <dbReference type="Proteomes" id="UP001291999"/>
    </source>
</evidence>
<reference evidence="2 3" key="1">
    <citation type="submission" date="2023-11" db="EMBL/GenBank/DDBJ databases">
        <title>Novel species in genus Nocardioides.</title>
        <authorList>
            <person name="Zhou H."/>
        </authorList>
    </citation>
    <scope>NUCLEOTIDE SEQUENCE [LARGE SCALE GENOMIC DNA]</scope>
    <source>
        <strain evidence="2 3">S-58</strain>
    </source>
</reference>